<dbReference type="PANTHER" id="PTHR13136:SF11">
    <property type="entry name" value="TESTIS-EXPRESSED PROTEIN 30"/>
    <property type="match status" value="1"/>
</dbReference>
<dbReference type="PANTHER" id="PTHR13136">
    <property type="entry name" value="TESTIS DEVELOPMENT PROTEIN PRTD"/>
    <property type="match status" value="1"/>
</dbReference>
<dbReference type="InterPro" id="IPR026555">
    <property type="entry name" value="NSL3/Tex30"/>
</dbReference>
<evidence type="ECO:0000313" key="3">
    <source>
        <dbReference type="Proteomes" id="UP001501468"/>
    </source>
</evidence>
<comment type="caution">
    <text evidence="2">The sequence shown here is derived from an EMBL/GenBank/DDBJ whole genome shotgun (WGS) entry which is preliminary data.</text>
</comment>
<proteinExistence type="predicted"/>
<reference evidence="3" key="1">
    <citation type="journal article" date="2019" name="Int. J. Syst. Evol. Microbiol.">
        <title>The Global Catalogue of Microorganisms (GCM) 10K type strain sequencing project: providing services to taxonomists for standard genome sequencing and annotation.</title>
        <authorList>
            <consortium name="The Broad Institute Genomics Platform"/>
            <consortium name="The Broad Institute Genome Sequencing Center for Infectious Disease"/>
            <person name="Wu L."/>
            <person name="Ma J."/>
        </authorList>
    </citation>
    <scope>NUCLEOTIDE SEQUENCE [LARGE SCALE GENOMIC DNA]</scope>
    <source>
        <strain evidence="3">JCM 17125</strain>
    </source>
</reference>
<accession>A0ABP7DLW1</accession>
<organism evidence="2 3">
    <name type="scientific">Terrabacter ginsenosidimutans</name>
    <dbReference type="NCBI Taxonomy" id="490575"/>
    <lineage>
        <taxon>Bacteria</taxon>
        <taxon>Bacillati</taxon>
        <taxon>Actinomycetota</taxon>
        <taxon>Actinomycetes</taxon>
        <taxon>Micrococcales</taxon>
        <taxon>Intrasporangiaceae</taxon>
        <taxon>Terrabacter</taxon>
    </lineage>
</organism>
<dbReference type="EMBL" id="BAABDC010000003">
    <property type="protein sequence ID" value="GAA3706221.1"/>
    <property type="molecule type" value="Genomic_DNA"/>
</dbReference>
<dbReference type="Pfam" id="PF12146">
    <property type="entry name" value="Hydrolase_4"/>
    <property type="match status" value="1"/>
</dbReference>
<dbReference type="GO" id="GO:0016787">
    <property type="term" value="F:hydrolase activity"/>
    <property type="evidence" value="ECO:0007669"/>
    <property type="project" value="UniProtKB-KW"/>
</dbReference>
<gene>
    <name evidence="2" type="ORF">GCM10022399_23680</name>
</gene>
<dbReference type="InterPro" id="IPR029058">
    <property type="entry name" value="AB_hydrolase_fold"/>
</dbReference>
<name>A0ABP7DLW1_9MICO</name>
<protein>
    <submittedName>
        <fullName evidence="2">Alpha/beta hydrolase</fullName>
    </submittedName>
</protein>
<evidence type="ECO:0000259" key="1">
    <source>
        <dbReference type="Pfam" id="PF12146"/>
    </source>
</evidence>
<sequence length="249" mass="26105">MSATAGDVGSVRGDHSGMPLASLVWDARPAGATAVALVMHGGAVEGLEPNRAWSHNVARLVPFARALKRVPGPLAVARLRFRVRGWNGHAMPVEDARWALAQVRAAYPGVPIALVGHSMGGRVAMHVGDDPDVRLVVGLAPWVEPGDPQPGAGTRTVLLHGDRDVICSLARTRAAVEQMQARGLDASLVRVARADHAMLVRARLWTALVTEIVQSTFASELGSASEPRSGPIGAVVARVVHSGGVIIDI</sequence>
<dbReference type="Proteomes" id="UP001501468">
    <property type="component" value="Unassembled WGS sequence"/>
</dbReference>
<dbReference type="SUPFAM" id="SSF53474">
    <property type="entry name" value="alpha/beta-Hydrolases"/>
    <property type="match status" value="1"/>
</dbReference>
<feature type="domain" description="Serine aminopeptidase S33" evidence="1">
    <location>
        <begin position="89"/>
        <end position="148"/>
    </location>
</feature>
<keyword evidence="2" id="KW-0378">Hydrolase</keyword>
<dbReference type="InterPro" id="IPR022742">
    <property type="entry name" value="Hydrolase_4"/>
</dbReference>
<keyword evidence="3" id="KW-1185">Reference proteome</keyword>
<evidence type="ECO:0000313" key="2">
    <source>
        <dbReference type="EMBL" id="GAA3706221.1"/>
    </source>
</evidence>
<dbReference type="Gene3D" id="3.40.50.1820">
    <property type="entry name" value="alpha/beta hydrolase"/>
    <property type="match status" value="1"/>
</dbReference>